<dbReference type="InterPro" id="IPR023393">
    <property type="entry name" value="START-like_dom_sf"/>
</dbReference>
<accession>A0A0N4ZB40</accession>
<evidence type="ECO:0000256" key="3">
    <source>
        <dbReference type="ARBA" id="ARBA00022490"/>
    </source>
</evidence>
<feature type="compositionally biased region" description="Basic and acidic residues" evidence="12">
    <location>
        <begin position="415"/>
        <end position="442"/>
    </location>
</feature>
<evidence type="ECO:0000256" key="12">
    <source>
        <dbReference type="SAM" id="MobiDB-lite"/>
    </source>
</evidence>
<name>A0A0N4ZB40_PARTI</name>
<keyword evidence="7" id="KW-0446">Lipid-binding</keyword>
<organism evidence="14 15">
    <name type="scientific">Parastrongyloides trichosuri</name>
    <name type="common">Possum-specific nematode worm</name>
    <dbReference type="NCBI Taxonomy" id="131310"/>
    <lineage>
        <taxon>Eukaryota</taxon>
        <taxon>Metazoa</taxon>
        <taxon>Ecdysozoa</taxon>
        <taxon>Nematoda</taxon>
        <taxon>Chromadorea</taxon>
        <taxon>Rhabditida</taxon>
        <taxon>Tylenchina</taxon>
        <taxon>Panagrolaimomorpha</taxon>
        <taxon>Strongyloidoidea</taxon>
        <taxon>Strongyloididae</taxon>
        <taxon>Parastrongyloides</taxon>
    </lineage>
</organism>
<feature type="domain" description="START" evidence="13">
    <location>
        <begin position="98"/>
        <end position="292"/>
    </location>
</feature>
<evidence type="ECO:0000256" key="10">
    <source>
        <dbReference type="ARBA" id="ARBA00077188"/>
    </source>
</evidence>
<evidence type="ECO:0000256" key="11">
    <source>
        <dbReference type="ARBA" id="ARBA00079049"/>
    </source>
</evidence>
<dbReference type="GO" id="GO:0005829">
    <property type="term" value="C:cytosol"/>
    <property type="evidence" value="ECO:0007669"/>
    <property type="project" value="UniProtKB-ARBA"/>
</dbReference>
<evidence type="ECO:0000256" key="9">
    <source>
        <dbReference type="ARBA" id="ARBA00069061"/>
    </source>
</evidence>
<comment type="subcellular location">
    <subcellularLocation>
        <location evidence="1">Cytoplasm</location>
    </subcellularLocation>
</comment>
<evidence type="ECO:0000313" key="15">
    <source>
        <dbReference type="WBParaSite" id="PTRK_0000475300.1"/>
    </source>
</evidence>
<keyword evidence="3" id="KW-0963">Cytoplasm</keyword>
<dbReference type="PANTHER" id="PTHR19308">
    <property type="entry name" value="PHOSPHATIDYLCHOLINE TRANSFER PROTEIN"/>
    <property type="match status" value="1"/>
</dbReference>
<evidence type="ECO:0000256" key="8">
    <source>
        <dbReference type="ARBA" id="ARBA00063535"/>
    </source>
</evidence>
<sequence>MLHKAYRRILLFHNRILQQNYRDKKEFIREIIGNRKSYQNSKKIKFLPKHFLYGLVGGVSGIFMNDDDCHLNELLKDNLKIIHRNDLTSKTLNEEQTNEGWEILHYQPGLKVLRRKRQFGGKELWEYRCIGEYNDISLADFVDAQFDLGYRLSWDSNVSCLKSVYTENYGKKSIIRWVARFPWPMASRLYIYKRLMLVDEEKYQVVLFSKGLTSQEYPDADKVSLRVSNYISTMAVECQPGKGFYDNGINYILTYIDDPEAEIPSHLYNYMVKRSGPMYLSNVCSAAKKLHKIREEKIQKGEVYQSMFTEFLNKNKKNTKEEEEIKDEKIFNETKNVDEVKLRAVAEKMKELAIKSFLEAQNYVTADDPVMIENFRKRMQSVYSNIQGLSSEDKDLLKHFVEHLKSLFNDNDNDNEGKGKALNDNNSKCENKDEINNEKNKSTDTSSTDTLQTGKKSQNKTDSVDEFSIKVTV</sequence>
<dbReference type="WBParaSite" id="PTRK_0000475300.1">
    <property type="protein sequence ID" value="PTRK_0000475300.1"/>
    <property type="gene ID" value="PTRK_0000475300"/>
</dbReference>
<evidence type="ECO:0000256" key="1">
    <source>
        <dbReference type="ARBA" id="ARBA00004496"/>
    </source>
</evidence>
<evidence type="ECO:0000259" key="13">
    <source>
        <dbReference type="PROSITE" id="PS50848"/>
    </source>
</evidence>
<dbReference type="Gene3D" id="3.30.530.20">
    <property type="match status" value="1"/>
</dbReference>
<dbReference type="InterPro" id="IPR002913">
    <property type="entry name" value="START_lipid-bd_dom"/>
</dbReference>
<dbReference type="STRING" id="131310.A0A0N4ZB40"/>
<proteinExistence type="predicted"/>
<evidence type="ECO:0000256" key="7">
    <source>
        <dbReference type="ARBA" id="ARBA00023121"/>
    </source>
</evidence>
<dbReference type="PANTHER" id="PTHR19308:SF8">
    <property type="entry name" value="STAR-RELATED LIPID TRANSFER PROTEIN 7, MITOCHONDRIAL"/>
    <property type="match status" value="1"/>
</dbReference>
<reference evidence="15" key="1">
    <citation type="submission" date="2017-02" db="UniProtKB">
        <authorList>
            <consortium name="WormBaseParasite"/>
        </authorList>
    </citation>
    <scope>IDENTIFICATION</scope>
</reference>
<evidence type="ECO:0000256" key="5">
    <source>
        <dbReference type="ARBA" id="ARBA00022990"/>
    </source>
</evidence>
<dbReference type="GO" id="GO:0008289">
    <property type="term" value="F:lipid binding"/>
    <property type="evidence" value="ECO:0007669"/>
    <property type="project" value="UniProtKB-KW"/>
</dbReference>
<keyword evidence="5" id="KW-0007">Acetylation</keyword>
<dbReference type="AlphaFoldDB" id="A0A0N4ZB40"/>
<dbReference type="InterPro" id="IPR051213">
    <property type="entry name" value="START_lipid_transfer"/>
</dbReference>
<keyword evidence="6" id="KW-0445">Lipid transport</keyword>
<dbReference type="PROSITE" id="PS50848">
    <property type="entry name" value="START"/>
    <property type="match status" value="1"/>
</dbReference>
<dbReference type="SUPFAM" id="SSF55961">
    <property type="entry name" value="Bet v1-like"/>
    <property type="match status" value="1"/>
</dbReference>
<protein>
    <recommendedName>
        <fullName evidence="9">Phosphatidylcholine transfer protein</fullName>
    </recommendedName>
    <alternativeName>
        <fullName evidence="11">START domain-containing protein 2</fullName>
    </alternativeName>
    <alternativeName>
        <fullName evidence="10">StAR-related lipid transfer protein 2</fullName>
    </alternativeName>
</protein>
<feature type="region of interest" description="Disordered" evidence="12">
    <location>
        <begin position="409"/>
        <end position="473"/>
    </location>
</feature>
<evidence type="ECO:0000256" key="6">
    <source>
        <dbReference type="ARBA" id="ARBA00023055"/>
    </source>
</evidence>
<keyword evidence="2" id="KW-0813">Transport</keyword>
<evidence type="ECO:0000256" key="4">
    <source>
        <dbReference type="ARBA" id="ARBA00022553"/>
    </source>
</evidence>
<evidence type="ECO:0000313" key="14">
    <source>
        <dbReference type="Proteomes" id="UP000038045"/>
    </source>
</evidence>
<keyword evidence="14" id="KW-1185">Reference proteome</keyword>
<keyword evidence="4" id="KW-0597">Phosphoprotein</keyword>
<comment type="subunit">
    <text evidence="8">Interacts with ACOT13/THEM2.</text>
</comment>
<evidence type="ECO:0000256" key="2">
    <source>
        <dbReference type="ARBA" id="ARBA00022448"/>
    </source>
</evidence>
<dbReference type="Proteomes" id="UP000038045">
    <property type="component" value="Unplaced"/>
</dbReference>
<dbReference type="GO" id="GO:0006869">
    <property type="term" value="P:lipid transport"/>
    <property type="evidence" value="ECO:0007669"/>
    <property type="project" value="UniProtKB-KW"/>
</dbReference>
<dbReference type="FunFam" id="3.30.530.20:FF:000017">
    <property type="entry name" value="Phosphatidylcholine transfer protein, putative"/>
    <property type="match status" value="1"/>
</dbReference>